<accession>A0A261TFY2</accession>
<evidence type="ECO:0000313" key="3">
    <source>
        <dbReference type="Proteomes" id="UP000216913"/>
    </source>
</evidence>
<feature type="transmembrane region" description="Helical" evidence="1">
    <location>
        <begin position="66"/>
        <end position="86"/>
    </location>
</feature>
<name>A0A261TFY2_9BORD</name>
<keyword evidence="1" id="KW-0812">Transmembrane</keyword>
<gene>
    <name evidence="2" type="ORF">CAL25_17270</name>
</gene>
<evidence type="ECO:0000313" key="2">
    <source>
        <dbReference type="EMBL" id="OZI48122.1"/>
    </source>
</evidence>
<dbReference type="EMBL" id="NEVP01000010">
    <property type="protein sequence ID" value="OZI48122.1"/>
    <property type="molecule type" value="Genomic_DNA"/>
</dbReference>
<proteinExistence type="predicted"/>
<keyword evidence="1" id="KW-1133">Transmembrane helix</keyword>
<dbReference type="AlphaFoldDB" id="A0A261TFY2"/>
<reference evidence="2 3" key="1">
    <citation type="submission" date="2017-05" db="EMBL/GenBank/DDBJ databases">
        <title>Complete and WGS of Bordetella genogroups.</title>
        <authorList>
            <person name="Spilker T."/>
            <person name="LiPuma J."/>
        </authorList>
    </citation>
    <scope>NUCLEOTIDE SEQUENCE [LARGE SCALE GENOMIC DNA]</scope>
    <source>
        <strain evidence="2 3">AU10456</strain>
    </source>
</reference>
<keyword evidence="3" id="KW-1185">Reference proteome</keyword>
<evidence type="ECO:0000256" key="1">
    <source>
        <dbReference type="SAM" id="Phobius"/>
    </source>
</evidence>
<sequence length="101" mass="10872">MFARSEPTPSTDHAPASRTVERVVAWMPAALALLVTIFYAGLVALWLLPSCITPVDLGALHWSNKVFYGACVLVAIALALAPWAALHRHHASDLDHAHALP</sequence>
<dbReference type="Proteomes" id="UP000216913">
    <property type="component" value="Unassembled WGS sequence"/>
</dbReference>
<protein>
    <submittedName>
        <fullName evidence="2">Uncharacterized protein</fullName>
    </submittedName>
</protein>
<organism evidence="2 3">
    <name type="scientific">Bordetella genomosp. 5</name>
    <dbReference type="NCBI Taxonomy" id="1395608"/>
    <lineage>
        <taxon>Bacteria</taxon>
        <taxon>Pseudomonadati</taxon>
        <taxon>Pseudomonadota</taxon>
        <taxon>Betaproteobacteria</taxon>
        <taxon>Burkholderiales</taxon>
        <taxon>Alcaligenaceae</taxon>
        <taxon>Bordetella</taxon>
    </lineage>
</organism>
<comment type="caution">
    <text evidence="2">The sequence shown here is derived from an EMBL/GenBank/DDBJ whole genome shotgun (WGS) entry which is preliminary data.</text>
</comment>
<feature type="transmembrane region" description="Helical" evidence="1">
    <location>
        <begin position="23"/>
        <end position="46"/>
    </location>
</feature>
<keyword evidence="1" id="KW-0472">Membrane</keyword>